<feature type="domain" description="EGF-like" evidence="20">
    <location>
        <begin position="2531"/>
        <end position="2568"/>
    </location>
</feature>
<feature type="domain" description="EGF-like" evidence="20">
    <location>
        <begin position="106"/>
        <end position="149"/>
    </location>
</feature>
<feature type="disulfide bond" evidence="16">
    <location>
        <begin position="551"/>
        <end position="560"/>
    </location>
</feature>
<evidence type="ECO:0000256" key="18">
    <source>
        <dbReference type="SAM" id="Phobius"/>
    </source>
</evidence>
<feature type="disulfide bond" evidence="16">
    <location>
        <begin position="1866"/>
        <end position="1876"/>
    </location>
</feature>
<feature type="disulfide bond" evidence="16">
    <location>
        <begin position="1736"/>
        <end position="1745"/>
    </location>
</feature>
<feature type="disulfide bond" evidence="16">
    <location>
        <begin position="1813"/>
        <end position="1822"/>
    </location>
</feature>
<feature type="domain" description="EGF-like" evidence="20">
    <location>
        <begin position="1196"/>
        <end position="1233"/>
    </location>
</feature>
<dbReference type="SUPFAM" id="SSF57184">
    <property type="entry name" value="Growth factor receptor domain"/>
    <property type="match status" value="1"/>
</dbReference>
<feature type="disulfide bond" evidence="16">
    <location>
        <begin position="1933"/>
        <end position="1942"/>
    </location>
</feature>
<feature type="domain" description="EGF-like" evidence="20">
    <location>
        <begin position="1040"/>
        <end position="1077"/>
    </location>
</feature>
<keyword evidence="11" id="KW-0106">Calcium</keyword>
<feature type="disulfide bond" evidence="16">
    <location>
        <begin position="1223"/>
        <end position="1232"/>
    </location>
</feature>
<feature type="domain" description="EGF-like" evidence="20">
    <location>
        <begin position="959"/>
        <end position="996"/>
    </location>
</feature>
<feature type="disulfide bond" evidence="16">
    <location>
        <begin position="847"/>
        <end position="864"/>
    </location>
</feature>
<feature type="disulfide bond" evidence="16">
    <location>
        <begin position="1636"/>
        <end position="1653"/>
    </location>
</feature>
<feature type="disulfide bond" evidence="16">
    <location>
        <begin position="2323"/>
        <end position="2332"/>
    </location>
</feature>
<dbReference type="Pfam" id="PF25024">
    <property type="entry name" value="EGF_TEN"/>
    <property type="match status" value="2"/>
</dbReference>
<dbReference type="GO" id="GO:0005737">
    <property type="term" value="C:cytoplasm"/>
    <property type="evidence" value="ECO:0007669"/>
    <property type="project" value="UniProtKB-SubCell"/>
</dbReference>
<feature type="domain" description="EGF-like" evidence="20">
    <location>
        <begin position="2021"/>
        <end position="2058"/>
    </location>
</feature>
<feature type="disulfide bond" evidence="16">
    <location>
        <begin position="242"/>
        <end position="251"/>
    </location>
</feature>
<feature type="disulfide bond" evidence="16">
    <location>
        <begin position="397"/>
        <end position="406"/>
    </location>
</feature>
<feature type="domain" description="EGF-like" evidence="20">
    <location>
        <begin position="1543"/>
        <end position="1581"/>
    </location>
</feature>
<dbReference type="InterPro" id="IPR016187">
    <property type="entry name" value="CTDL_fold"/>
</dbReference>
<feature type="domain" description="EGF-like" evidence="20">
    <location>
        <begin position="2179"/>
        <end position="2217"/>
    </location>
</feature>
<dbReference type="FunFam" id="2.10.25.10:FF:000391">
    <property type="entry name" value="Weary, isoform C"/>
    <property type="match status" value="2"/>
</dbReference>
<feature type="domain" description="EGF-like" evidence="20">
    <location>
        <begin position="1079"/>
        <end position="1115"/>
    </location>
</feature>
<feature type="disulfide bond" evidence="16">
    <location>
        <begin position="747"/>
        <end position="756"/>
    </location>
</feature>
<dbReference type="InterPro" id="IPR016186">
    <property type="entry name" value="C-type_lectin-like/link_sf"/>
</dbReference>
<feature type="disulfide bond" evidence="16">
    <location>
        <begin position="1893"/>
        <end position="1902"/>
    </location>
</feature>
<feature type="domain" description="EGF-like" evidence="20">
    <location>
        <begin position="1426"/>
        <end position="1464"/>
    </location>
</feature>
<dbReference type="GO" id="GO:0042063">
    <property type="term" value="P:gliogenesis"/>
    <property type="evidence" value="ECO:0007669"/>
    <property type="project" value="UniProtKB-ARBA"/>
</dbReference>
<feature type="disulfide bond" evidence="16">
    <location>
        <begin position="1067"/>
        <end position="1076"/>
    </location>
</feature>
<feature type="disulfide bond" evidence="16">
    <location>
        <begin position="1655"/>
        <end position="1664"/>
    </location>
</feature>
<accession>A0A813RCC4</accession>
<feature type="disulfide bond" evidence="16">
    <location>
        <begin position="75"/>
        <end position="92"/>
    </location>
</feature>
<feature type="domain" description="EGF-like" evidence="20">
    <location>
        <begin position="602"/>
        <end position="638"/>
    </location>
</feature>
<feature type="disulfide bond" evidence="16">
    <location>
        <begin position="475"/>
        <end position="484"/>
    </location>
</feature>
<feature type="disulfide bond" evidence="16">
    <location>
        <begin position="2048"/>
        <end position="2057"/>
    </location>
</feature>
<dbReference type="FunFam" id="2.10.25.10:FF:000425">
    <property type="entry name" value="Eyes shut homolog"/>
    <property type="match status" value="1"/>
</dbReference>
<feature type="transmembrane region" description="Helical" evidence="18">
    <location>
        <begin position="4105"/>
        <end position="4130"/>
    </location>
</feature>
<feature type="disulfide bond" evidence="16">
    <location>
        <begin position="1829"/>
        <end position="1839"/>
    </location>
</feature>
<dbReference type="PROSITE" id="PS00022">
    <property type="entry name" value="EGF_1"/>
    <property type="match status" value="59"/>
</dbReference>
<dbReference type="SUPFAM" id="SSF57196">
    <property type="entry name" value="EGF/Laminin"/>
    <property type="match status" value="45"/>
</dbReference>
<feature type="domain" description="EGF-like" evidence="20">
    <location>
        <begin position="1786"/>
        <end position="1823"/>
    </location>
</feature>
<dbReference type="FunFam" id="2.10.25.10:FF:000230">
    <property type="entry name" value="Delta-like protein"/>
    <property type="match status" value="1"/>
</dbReference>
<feature type="domain" description="EGF-like" evidence="20">
    <location>
        <begin position="1466"/>
        <end position="1503"/>
    </location>
</feature>
<dbReference type="FunFam" id="2.10.25.10:FF:000066">
    <property type="entry name" value="FAT atypical cadherin 4"/>
    <property type="match status" value="1"/>
</dbReference>
<gene>
    <name evidence="21" type="ORF">OXX778_LOCUS5519</name>
</gene>
<feature type="disulfide bond" evidence="16">
    <location>
        <begin position="177"/>
        <end position="186"/>
    </location>
</feature>
<feature type="domain" description="EGF-like" evidence="20">
    <location>
        <begin position="487"/>
        <end position="523"/>
    </location>
</feature>
<feature type="disulfide bond" evidence="16">
    <location>
        <begin position="94"/>
        <end position="103"/>
    </location>
</feature>
<keyword evidence="6" id="KW-0964">Secreted</keyword>
<evidence type="ECO:0000256" key="17">
    <source>
        <dbReference type="SAM" id="MobiDB-lite"/>
    </source>
</evidence>
<feature type="disulfide bond" evidence="16">
    <location>
        <begin position="1184"/>
        <end position="1193"/>
    </location>
</feature>
<feature type="domain" description="EGF-like" evidence="20">
    <location>
        <begin position="882"/>
        <end position="919"/>
    </location>
</feature>
<feature type="disulfide bond" evidence="16">
    <location>
        <begin position="1717"/>
        <end position="1734"/>
    </location>
</feature>
<feature type="disulfide bond" evidence="16">
    <location>
        <begin position="281"/>
        <end position="290"/>
    </location>
</feature>
<feature type="domain" description="EGF-like" evidence="20">
    <location>
        <begin position="1905"/>
        <end position="1943"/>
    </location>
</feature>
<dbReference type="SMART" id="SM00181">
    <property type="entry name" value="EGF"/>
    <property type="match status" value="64"/>
</dbReference>
<feature type="disulfide bond" evidence="16">
    <location>
        <begin position="1972"/>
        <end position="1981"/>
    </location>
</feature>
<keyword evidence="10" id="KW-0677">Repeat</keyword>
<evidence type="ECO:0000256" key="7">
    <source>
        <dbReference type="ARBA" id="ARBA00022536"/>
    </source>
</evidence>
<feature type="disulfide bond" evidence="16">
    <location>
        <begin position="1261"/>
        <end position="1270"/>
    </location>
</feature>
<dbReference type="Gene3D" id="3.10.100.10">
    <property type="entry name" value="Mannose-Binding Protein A, subunit A"/>
    <property type="match status" value="1"/>
</dbReference>
<feature type="disulfide bond" evidence="16">
    <location>
        <begin position="2513"/>
        <end position="2522"/>
    </location>
</feature>
<feature type="disulfide bond" evidence="16">
    <location>
        <begin position="1613"/>
        <end position="1622"/>
    </location>
</feature>
<feature type="domain" description="EGF-like" evidence="20">
    <location>
        <begin position="409"/>
        <end position="446"/>
    </location>
</feature>
<feature type="domain" description="EGF-like" evidence="20">
    <location>
        <begin position="332"/>
        <end position="368"/>
    </location>
</feature>
<evidence type="ECO:0000256" key="12">
    <source>
        <dbReference type="ARBA" id="ARBA00022989"/>
    </source>
</evidence>
<feature type="domain" description="EGF-like" evidence="20">
    <location>
        <begin position="1349"/>
        <end position="1385"/>
    </location>
</feature>
<feature type="disulfide bond" evidence="16">
    <location>
        <begin position="947"/>
        <end position="956"/>
    </location>
</feature>
<feature type="domain" description="EGF-like" evidence="20">
    <location>
        <begin position="716"/>
        <end position="757"/>
    </location>
</feature>
<dbReference type="OrthoDB" id="283575at2759"/>
<dbReference type="EMBL" id="CAJNOC010000606">
    <property type="protein sequence ID" value="CAF0782126.1"/>
    <property type="molecule type" value="Genomic_DNA"/>
</dbReference>
<evidence type="ECO:0000256" key="4">
    <source>
        <dbReference type="ARBA" id="ARBA00022475"/>
    </source>
</evidence>
<sequence>MKNKFFFNSLIITLVSITLTNCQSLNPCVNSHCKNFAKCIPINEYNYTCQCNSIYWRGKYCDEPTDKNLCFSSPCRMGSTCLYDDIYNSYKCLCQTGYTGLNCDEIIDTCQSYPCKNRGLCSNISPIGIREPNYYRCSCQPGYTGKNCEIIIDQCASNPCLNFGICISRIDKYECICLPSYNGTRCENDFSLNSYTCSCRDGFFGNKCEIELNQCAQVVNPCNNNGICQSTPSFGLPYTCYCLPGFTGKKCEIKVDLCAENPCKFGGICSMPTSFTYKCDCPKGTIGINCEVNYDECQSQPCKNNGTCIETSLNSYSCLCPDRYTGVNCEIFSQECLPDTCKNGGLCLNTLNGPLCLCFDGFTGPFCETSLSACNSAPCQNNGTCVRTFNNTYKCACRVPFTGLNCETKYNLCSIYNPCLNSGVCESNGTVTKCTCPTGFTGKYCEIRLSICETNPCNSNGKCYEENNGTFKCFCNRGYTGKNCSSIINTCLSNPCKNGAQCESLVNDFKCVCPIGYTSKRCEVELNPCDSNPCFNDGICYNSFNYYNCSCSPDFSGKNCEISLDPCIFMNNCSNNGRCENRFGIGLCKCNQPFYGEYCQFSIDYCLSRPCQNAGRCQSNSTSYSCTCTVGFTGENCENVIDPCENYCQNNGTCFMDAKLMIGCQCPCDYQGLRCENKINFCNTSSLCKNGKCIENGCGYKCSCDCGFTGKYCDIPINQCEPDRNGTPKCLNNGICISNGCNYTCNCTQGFTGNMCQIKKPMCTLNTCQNGGICSDNINDYTCTCPCKYYTGKNCEIYQDICSERGSECLNGGACVSKGCDFQCVCNGSFTGDRCEIKQDPCLKNPCFNNGTCVSDPNTNNFRCICNGHYTGVDCSKLIDSKNSVCSSSPCGNFKLCFEKNSTYYTCECPPLYTGDRCDVRIRACLNSPCNGGQCIEDLTNGFKCICPIGFTGKQCEILINTCSSQPCLNNATCTQSRPNTFKCVCPPGLTGTLCQSKINPCLSFPCLNNGICSSHANDPAKWSCNCTSSCHTGSRCELEINPCLNNTCNNRGSCINLGSCKSKCICESGWTGVNCEVQLDICQSQPCVNNGTCVNNGNSWSCKCPLGLTGARCTNYALSCTSSPCENGGLCIESLNSYSYTCKCPSGWTGNSCEIDLNECEKNPCLNGGTCIEDKIDSFKCICHKAYSGSLCEDQIDLCLSQPCLNSATCVSNSNGTFTCQCESGFYGSRCEYEANECSSNPCLNNGICMDKINGYECRCPNEFTGANCNVSTCVNYCLNGGGCVADPLNGNSCICRNGFKGSRCELIDDPCESNPCLSERSECISRYYNHFECRCDFGYTGQFCEIKIDSCLKNPCVRGNCVTNSFGLTKCICPIGFTGRYCEVNLGVCEPMNPCLNGGKCQFSISYNVSVCPEGVTGQNCDILLDVCASNPCKSEFSTCIQNGLNSFECICPQFETGKFCETSINLCDPNPCPLNIKCQQISYTETKCVCPPGFTGAKCTERFDVCQSNPCLNGNCVSPLPGVFRCNCNKGYKGLFCQESIILCDYVTCLNGGYCLSNSSSNGFKCICPKGFTGLYCDIPIDPCQSIFSDPCGNNGKCMYVSPGEYICKCKGCFYGKSCQNSFDPCSASSSVCKNSGVCKLNSTNCSYKCECPPGFEGQNCEYNTNPCLSNPRPCLNGGTCVVNGTEGYRCQCDVNYSGNFCENYLNPCNKVNCSNGGVCIIDQHFNQATCLCQYGYTGLNCENKINFCLSAPCFNKGKCVNENTSFVCECENGFGGQYCQEQIDYCSLLNPCVNGNCFRGSPGNYSCFCFDGWTGKNCDLKISYCDSNPCVNGMCIDHIGGYTCKCSTGYTGFDCSTILDSCLSNPCLNGICLNVFNPISANAEYACFCDPGFSGVNCDTQIDLCLNNANCINNGTCKQLSNSFAYCDCPSGFEGQNCEIKSNPCGQVTCFNGGTCESLSPSTFKCSCLPGFSGTFCQNQKDLCQPNPCLNSGNCTSASGFYNCRCPSNYGGVNCQFSQKCDQNPCQNSALCTKLFDGSAKCTCQPGFTGLYCDRIINACDSNPCLNGASCYRYNYTGFFCSCSSGYRGATCNQDVDECQLNVCKNSGICSNTFGSFRCQCQAGFTGADCSNIILDSCMDNKCALNGTSRCVQTGFGSYACVCKDGYIGKYCDVKLIPCQSSPCFNNGNCIDSPDSLGFICNCPKGYFGNRCEFNSDYCSVYRPCGPYGSCRNLNGSNYECLCQPGITGKNCEVLINVCQSNPCLNLGTCISSINFYTCLCMPTHYGQNCEIPVDRCSEYPCYNGGTCIATFNSTICKCEIGFTGPQCQFVQNCVVQCKNGGLCDPSGTKCICLPNYNGTDCSNVISSCFFNPCKNGAACIDTNGTYTCQCPLGFNGRNCETQVSACDSNPCSQNGLCTSTNSISYKCTCFYPYSGINCENRLTLCDYVNCGQGICIPSSNDSFSATCKCNQGFTGQYCNLRILGCLSSPCQNGGQCVDVQNGTYACLCAPEYTGANCETKKQCVETYDYCSSLPCLNGGTCIRGTNCTFNCNCTNDYSGPYCQFSRKQSIFSSQQSIAIIQLNEMALDFKMELQPCLLQAWKESNPQFSCPSGYEMIPNIKDRCFLVGKVPNGLDKAKAEYECEVTGASLITFETFEKLQSIIKWLDSKSLTNVRYWTSSAVFRNGSTNESNWSWIWSSKLTNKIQPISYDNWGAFQQTNYNGDSLFLNSSDYRFYVELSRNNLTGFICESNVNGLSDSSISIIELNQTSVFTSLGQLAIKIDYLVNVTTNETTSVKNEITNPNTTFLKETIKNTCFKQVFFDSIDGRIYSLDSLFSIDICGDLLETHSEFIRKAILESWLTARPEFVWCSTQRNCMQVNILKKQVIYVDYWNKLTRVFYSVMVNDMLIDPSQSSNTPTSDIMRKNIEKIKKNFYSNYLLCGILIDSKTNESFIQSKEIQSQNFPLAVNNFEISSSIFTRSIIENAIKNAFYSSSHIDRTQLSISVTLVDDYQEVLVLSQFYRSIPMERFNINPSQITYPASLLSFRISIGSLNLSPATQGVVDENQFYFLIQQELYSNAQLRILSLSSFLLNDFQPFFKPDSHFLKIALTTNLIDLDSRKIESIIENFITKSKVEFKHCTNCWNDTYNMFSVRHIYTNVLIDKRANNYYELWFVVVVKNQYENNYLTIVELSQEDDFNTKYEQNKQAIYDEINTIKMSFNFGHKSYSVVRNLANTRSLLRAVKINLNQSILYEDVSSVVEMLKRSINLMPNAKTLNQNFDIDYWGQREYIKKISNSEYDTYWQAYFFIRSSNHSNLVFDSKFDFLVNTININYFFTWYTSARSNLFLNNIVYDHSTDYRTNNDLFYLSCFGSVSPDSYNSILSKLKDLWLSIYNHEEEQCIYQTLQLEFLSTSSISYVNLKGSYSVIPYIVRAFTDGRLLTSDLYKQPDLSLLKSALVNLCDVQDDVSKLYREDSLNYIEAIGTVTIDQAKQYLPSITYAYMSYFASMDQLYEPNVLINRPSEILSVETYIINMMIVTKIYYKINANTTFELNAYNYDIKNTIFKITSADFNSLLPILSRRITKNFARIDLLNRAKIQNINLILAWLPKFTIELEFGKELSLDQKLNIERTLVNYWNQTLNNLNKPARTIEVELAYSKGYYNIKDSTYSTLIYYIIAIDGLVKYETELPRQMSNQTLELSKELIKIGFKPNQLSSYVQIRSIYVDTNQRPVEFNIDLVQNILKESWKTYLNDAHFSLTSIESFSIIVKVIQQSLYYSKEKQLVGIKYSISINDLDPADYMLSDLPKYYIENKFSPFSIIANNSLLARRMYVYSSRLNDEKLIVNNGLMKDEISNLWRNKNILTNSLQQSQVAYQTEYYKAESRNFYSNFFDVSFYRITYTQSINGIEPTSLFYQSPKENDFDRAFLSDLGQNLMGFCFNDCFNYKQSGILIKKEYASNSSLLEQIKNTWIRINQVESKLANKIDIEISYITNKRSFKTIDTNTGLSVVLFNVKLNSKYTFNQLDSLDLKEPTKEDYLEEFSKLFEDISPKDLNPILDISVIKETKPFDWVISSTNKTTTQSNQIKDTVKTFYNNYKLDWWIWIIIVLVGLILIICVSFMTFYIIRKFTNKPTNSQTKRQLLKNDNESETSSQNGRDSDKFSAVTNPQNYYTDDLDENEQVDNIRSNLNLNQHEPIFTQTSSVLNRGKDFEKNIYPGMTLQDIVPNPIYTTQRIDCNEEDLITSVYVTGNIKTNQNKLEE</sequence>
<dbReference type="PROSITE" id="PS50026">
    <property type="entry name" value="EGF_3"/>
    <property type="match status" value="63"/>
</dbReference>
<feature type="chain" id="PRO_5032952925" description="EGF-like domain-containing protein" evidence="19">
    <location>
        <begin position="23"/>
        <end position="4265"/>
    </location>
</feature>
<dbReference type="FunFam" id="2.10.25.10:FF:000125">
    <property type="entry name" value="Neurogenic locus notch protein-like"/>
    <property type="match status" value="1"/>
</dbReference>
<proteinExistence type="predicted"/>
<feature type="disulfide bond" evidence="16">
    <location>
        <begin position="628"/>
        <end position="637"/>
    </location>
</feature>
<dbReference type="InterPro" id="IPR000152">
    <property type="entry name" value="EGF-type_Asp/Asn_hydroxyl_site"/>
</dbReference>
<evidence type="ECO:0000256" key="9">
    <source>
        <dbReference type="ARBA" id="ARBA00022729"/>
    </source>
</evidence>
<feature type="disulfide bond" evidence="16">
    <location>
        <begin position="1353"/>
        <end position="1363"/>
    </location>
</feature>
<evidence type="ECO:0000256" key="14">
    <source>
        <dbReference type="ARBA" id="ARBA00023157"/>
    </source>
</evidence>
<dbReference type="PANTHER" id="PTHR12916:SF4">
    <property type="entry name" value="UNINFLATABLE, ISOFORM C"/>
    <property type="match status" value="1"/>
</dbReference>
<evidence type="ECO:0000259" key="20">
    <source>
        <dbReference type="PROSITE" id="PS50026"/>
    </source>
</evidence>
<feature type="domain" description="EGF-like" evidence="20">
    <location>
        <begin position="563"/>
        <end position="600"/>
    </location>
</feature>
<keyword evidence="7 16" id="KW-0245">EGF-like domain</keyword>
<feature type="disulfide bond" evidence="16">
    <location>
        <begin position="2474"/>
        <end position="2483"/>
    </location>
</feature>
<feature type="disulfide bond" evidence="16">
    <location>
        <begin position="1126"/>
        <end position="1143"/>
    </location>
</feature>
<keyword evidence="12 18" id="KW-1133">Transmembrane helix</keyword>
<feature type="domain" description="EGF-like" evidence="20">
    <location>
        <begin position="1862"/>
        <end position="1903"/>
    </location>
</feature>
<feature type="disulfide bond" evidence="16">
    <location>
        <begin position="1435"/>
        <end position="1452"/>
    </location>
</feature>
<feature type="domain" description="EGF-like" evidence="20">
    <location>
        <begin position="640"/>
        <end position="676"/>
    </location>
</feature>
<dbReference type="GO" id="GO:0000902">
    <property type="term" value="P:cell morphogenesis"/>
    <property type="evidence" value="ECO:0007669"/>
    <property type="project" value="UniProtKB-ARBA"/>
</dbReference>
<dbReference type="InterPro" id="IPR001881">
    <property type="entry name" value="EGF-like_Ca-bd_dom"/>
</dbReference>
<feature type="domain" description="EGF-like" evidence="20">
    <location>
        <begin position="1117"/>
        <end position="1155"/>
    </location>
</feature>
<keyword evidence="8 18" id="KW-0812">Transmembrane</keyword>
<feature type="domain" description="EGF-like" evidence="20">
    <location>
        <begin position="1625"/>
        <end position="1665"/>
    </location>
</feature>
<keyword evidence="5" id="KW-0963">Cytoplasm</keyword>
<dbReference type="InterPro" id="IPR018097">
    <property type="entry name" value="EGF_Ca-bd_CS"/>
</dbReference>
<dbReference type="GO" id="GO:0005509">
    <property type="term" value="F:calcium ion binding"/>
    <property type="evidence" value="ECO:0007669"/>
    <property type="project" value="InterPro"/>
</dbReference>
<feature type="disulfide bond" evidence="16">
    <location>
        <begin position="1571"/>
        <end position="1580"/>
    </location>
</feature>
<feature type="domain" description="EGF-like" evidence="20">
    <location>
        <begin position="1984"/>
        <end position="2020"/>
    </location>
</feature>
<evidence type="ECO:0000256" key="1">
    <source>
        <dbReference type="ARBA" id="ARBA00004251"/>
    </source>
</evidence>
<feature type="domain" description="EGF-like" evidence="20">
    <location>
        <begin position="525"/>
        <end position="561"/>
    </location>
</feature>
<dbReference type="GO" id="GO:0007219">
    <property type="term" value="P:Notch signaling pathway"/>
    <property type="evidence" value="ECO:0007669"/>
    <property type="project" value="TreeGrafter"/>
</dbReference>
<keyword evidence="9 19" id="KW-0732">Signal</keyword>
<feature type="domain" description="EGF-like" evidence="20">
    <location>
        <begin position="838"/>
        <end position="876"/>
    </location>
</feature>
<feature type="disulfide bond" evidence="16">
    <location>
        <begin position="1696"/>
        <end position="1705"/>
    </location>
</feature>
<feature type="domain" description="EGF-like" evidence="20">
    <location>
        <begin position="293"/>
        <end position="330"/>
    </location>
</feature>
<feature type="disulfide bond" evidence="16">
    <location>
        <begin position="1850"/>
        <end position="1859"/>
    </location>
</feature>
<dbReference type="PROSITE" id="PS00010">
    <property type="entry name" value="ASX_HYDROXYL"/>
    <property type="match status" value="7"/>
</dbReference>
<feature type="domain" description="EGF-like" evidence="20">
    <location>
        <begin position="1505"/>
        <end position="1541"/>
    </location>
</feature>
<feature type="domain" description="EGF-like" evidence="20">
    <location>
        <begin position="2407"/>
        <end position="2444"/>
    </location>
</feature>
<dbReference type="Gene3D" id="2.10.25.10">
    <property type="entry name" value="Laminin"/>
    <property type="match status" value="57"/>
</dbReference>
<feature type="disulfide bond" evidence="16">
    <location>
        <begin position="590"/>
        <end position="599"/>
    </location>
</feature>
<feature type="disulfide bond" evidence="16">
    <location>
        <begin position="666"/>
        <end position="675"/>
    </location>
</feature>
<dbReference type="Pfam" id="PF12661">
    <property type="entry name" value="hEGF"/>
    <property type="match status" value="2"/>
</dbReference>
<feature type="disulfide bond" evidence="16">
    <location>
        <begin position="513"/>
        <end position="522"/>
    </location>
</feature>
<feature type="disulfide bond" evidence="16">
    <location>
        <begin position="2434"/>
        <end position="2443"/>
    </location>
</feature>
<dbReference type="InterPro" id="IPR001304">
    <property type="entry name" value="C-type_lectin-like"/>
</dbReference>
<feature type="domain" description="EGF-like" evidence="20">
    <location>
        <begin position="2060"/>
        <end position="2097"/>
    </location>
</feature>
<feature type="domain" description="EGF-like" evidence="20">
    <location>
        <begin position="2486"/>
        <end position="2523"/>
    </location>
</feature>
<evidence type="ECO:0000313" key="22">
    <source>
        <dbReference type="Proteomes" id="UP000663879"/>
    </source>
</evidence>
<dbReference type="SMART" id="SM00034">
    <property type="entry name" value="CLECT"/>
    <property type="match status" value="1"/>
</dbReference>
<dbReference type="FunFam" id="2.10.25.10:FF:000143">
    <property type="entry name" value="Protein crumbs 1"/>
    <property type="match status" value="1"/>
</dbReference>
<dbReference type="GO" id="GO:0005576">
    <property type="term" value="C:extracellular region"/>
    <property type="evidence" value="ECO:0007669"/>
    <property type="project" value="UniProtKB-SubCell"/>
</dbReference>
<dbReference type="FunFam" id="2.10.25.10:FF:000472">
    <property type="entry name" value="Uncharacterized protein, isoform A"/>
    <property type="match status" value="3"/>
</dbReference>
<feature type="disulfide bond" evidence="16">
    <location>
        <begin position="2558"/>
        <end position="2567"/>
    </location>
</feature>
<evidence type="ECO:0000256" key="3">
    <source>
        <dbReference type="ARBA" id="ARBA00004613"/>
    </source>
</evidence>
<dbReference type="PROSITE" id="PS01187">
    <property type="entry name" value="EGF_CA"/>
    <property type="match status" value="2"/>
</dbReference>
<feature type="domain" description="EGF-like" evidence="20">
    <location>
        <begin position="66"/>
        <end position="104"/>
    </location>
</feature>
<feature type="domain" description="EGF-like" evidence="20">
    <location>
        <begin position="24"/>
        <end position="62"/>
    </location>
</feature>
<dbReference type="SUPFAM" id="SSF56436">
    <property type="entry name" value="C-type lectin-like"/>
    <property type="match status" value="1"/>
</dbReference>
<feature type="domain" description="EGF-like" evidence="20">
    <location>
        <begin position="2334"/>
        <end position="2367"/>
    </location>
</feature>
<comment type="caution">
    <text evidence="16">Lacks conserved residue(s) required for the propagation of feature annotation.</text>
</comment>
<feature type="domain" description="EGF-like" evidence="20">
    <location>
        <begin position="2297"/>
        <end position="2333"/>
    </location>
</feature>
<dbReference type="CDD" id="cd00054">
    <property type="entry name" value="EGF_CA"/>
    <property type="match status" value="26"/>
</dbReference>
<feature type="domain" description="EGF-like" evidence="20">
    <location>
        <begin position="1309"/>
        <end position="1347"/>
    </location>
</feature>
<dbReference type="FunFam" id="2.10.25.10:FF:000434">
    <property type="entry name" value="Predicted protein"/>
    <property type="match status" value="1"/>
</dbReference>
<feature type="disulfide bond" evidence="16">
    <location>
        <begin position="1414"/>
        <end position="1423"/>
    </location>
</feature>
<feature type="disulfide bond" evidence="16">
    <location>
        <begin position="139"/>
        <end position="148"/>
    </location>
</feature>
<feature type="disulfide bond" evidence="16">
    <location>
        <begin position="2357"/>
        <end position="2366"/>
    </location>
</feature>
<feature type="disulfide bond" evidence="16">
    <location>
        <begin position="1531"/>
        <end position="1540"/>
    </location>
</feature>
<feature type="disulfide bond" evidence="16">
    <location>
        <begin position="2010"/>
        <end position="2019"/>
    </location>
</feature>
<feature type="domain" description="EGF-like" evidence="20">
    <location>
        <begin position="759"/>
        <end position="796"/>
    </location>
</feature>
<keyword evidence="14 16" id="KW-1015">Disulfide bond</keyword>
<keyword evidence="4" id="KW-1003">Cell membrane</keyword>
<feature type="domain" description="EGF-like" evidence="20">
    <location>
        <begin position="211"/>
        <end position="252"/>
    </location>
</feature>
<feature type="domain" description="EGF-like" evidence="20">
    <location>
        <begin position="1708"/>
        <end position="1746"/>
    </location>
</feature>
<feature type="disulfide bond" evidence="16">
    <location>
        <begin position="1275"/>
        <end position="1285"/>
    </location>
</feature>
<dbReference type="FunFam" id="2.10.25.10:FF:000321">
    <property type="entry name" value="Protein delta homolog 1"/>
    <property type="match status" value="2"/>
</dbReference>
<feature type="disulfide bond" evidence="16">
    <location>
        <begin position="2167"/>
        <end position="2176"/>
    </location>
</feature>
<evidence type="ECO:0000256" key="5">
    <source>
        <dbReference type="ARBA" id="ARBA00022490"/>
    </source>
</evidence>
<feature type="disulfide bond" evidence="16">
    <location>
        <begin position="1493"/>
        <end position="1502"/>
    </location>
</feature>
<dbReference type="SMART" id="SM00179">
    <property type="entry name" value="EGF_CA"/>
    <property type="match status" value="55"/>
</dbReference>
<reference evidence="21" key="1">
    <citation type="submission" date="2021-02" db="EMBL/GenBank/DDBJ databases">
        <authorList>
            <person name="Nowell W R."/>
        </authorList>
    </citation>
    <scope>NUCLEOTIDE SEQUENCE</scope>
    <source>
        <strain evidence="21">Ploen Becks lab</strain>
    </source>
</reference>
<feature type="domain" description="EGF-like" evidence="20">
    <location>
        <begin position="2099"/>
        <end position="2135"/>
    </location>
</feature>
<feature type="disulfide bond" evidence="16">
    <location>
        <begin position="1297"/>
        <end position="1306"/>
    </location>
</feature>
<feature type="domain" description="EGF-like" evidence="20">
    <location>
        <begin position="998"/>
        <end position="1038"/>
    </location>
</feature>
<protein>
    <recommendedName>
        <fullName evidence="20">EGF-like domain-containing protein</fullName>
    </recommendedName>
</protein>
<dbReference type="FunFam" id="2.10.25.10:FF:000404">
    <property type="entry name" value="Weary, isoform B"/>
    <property type="match status" value="1"/>
</dbReference>
<keyword evidence="15" id="KW-0325">Glycoprotein</keyword>
<feature type="disulfide bond" evidence="16">
    <location>
        <begin position="1454"/>
        <end position="1463"/>
    </location>
</feature>
<evidence type="ECO:0000256" key="6">
    <source>
        <dbReference type="ARBA" id="ARBA00022525"/>
    </source>
</evidence>
<feature type="disulfide bond" evidence="16">
    <location>
        <begin position="2087"/>
        <end position="2096"/>
    </location>
</feature>
<dbReference type="Proteomes" id="UP000663879">
    <property type="component" value="Unassembled WGS sequence"/>
</dbReference>
<feature type="domain" description="EGF-like" evidence="20">
    <location>
        <begin position="2451"/>
        <end position="2484"/>
    </location>
</feature>
<feature type="disulfide bond" evidence="16">
    <location>
        <begin position="436"/>
        <end position="445"/>
    </location>
</feature>
<feature type="disulfide bond" evidence="16">
    <location>
        <begin position="1375"/>
        <end position="1384"/>
    </location>
</feature>
<feature type="domain" description="EGF-like" evidence="20">
    <location>
        <begin position="921"/>
        <end position="957"/>
    </location>
</feature>
<evidence type="ECO:0000256" key="15">
    <source>
        <dbReference type="ARBA" id="ARBA00023180"/>
    </source>
</evidence>
<evidence type="ECO:0000256" key="19">
    <source>
        <dbReference type="SAM" id="SignalP"/>
    </source>
</evidence>
<feature type="disulfide bond" evidence="16">
    <location>
        <begin position="1552"/>
        <end position="1569"/>
    </location>
</feature>
<feature type="disulfide bond" evidence="16">
    <location>
        <begin position="320"/>
        <end position="329"/>
    </location>
</feature>
<evidence type="ECO:0000256" key="13">
    <source>
        <dbReference type="ARBA" id="ARBA00023136"/>
    </source>
</evidence>
<feature type="disulfide bond" evidence="16">
    <location>
        <begin position="2188"/>
        <end position="2205"/>
    </location>
</feature>
<feature type="domain" description="EGF-like" evidence="20">
    <location>
        <begin position="1748"/>
        <end position="1784"/>
    </location>
</feature>
<comment type="caution">
    <text evidence="21">The sequence shown here is derived from an EMBL/GenBank/DDBJ whole genome shotgun (WGS) entry which is preliminary data.</text>
</comment>
<feature type="domain" description="EGF-like" evidence="20">
    <location>
        <begin position="798"/>
        <end position="836"/>
    </location>
</feature>
<dbReference type="GO" id="GO:0005112">
    <property type="term" value="F:Notch binding"/>
    <property type="evidence" value="ECO:0007669"/>
    <property type="project" value="TreeGrafter"/>
</dbReference>
<feature type="signal peptide" evidence="19">
    <location>
        <begin position="1"/>
        <end position="22"/>
    </location>
</feature>
<feature type="disulfide bond" evidence="16">
    <location>
        <begin position="2207"/>
        <end position="2216"/>
    </location>
</feature>
<feature type="disulfide bond" evidence="16">
    <location>
        <begin position="909"/>
        <end position="918"/>
    </location>
</feature>
<feature type="domain" description="EGF-like" evidence="20">
    <location>
        <begin position="370"/>
        <end position="407"/>
    </location>
</feature>
<evidence type="ECO:0000256" key="2">
    <source>
        <dbReference type="ARBA" id="ARBA00004496"/>
    </source>
</evidence>
<feature type="disulfide bond" evidence="16">
    <location>
        <begin position="644"/>
        <end position="654"/>
    </location>
</feature>
<evidence type="ECO:0000256" key="8">
    <source>
        <dbReference type="ARBA" id="ARBA00022692"/>
    </source>
</evidence>
<feature type="domain" description="EGF-like" evidence="20">
    <location>
        <begin position="2219"/>
        <end position="2257"/>
    </location>
</feature>
<dbReference type="GO" id="GO:0005886">
    <property type="term" value="C:plasma membrane"/>
    <property type="evidence" value="ECO:0007669"/>
    <property type="project" value="UniProtKB-SubCell"/>
</dbReference>
<feature type="disulfide bond" evidence="16">
    <location>
        <begin position="2247"/>
        <end position="2256"/>
    </location>
</feature>
<keyword evidence="13 18" id="KW-0472">Membrane</keyword>
<feature type="disulfide bond" evidence="16">
    <location>
        <begin position="1774"/>
        <end position="1783"/>
    </location>
</feature>
<feature type="domain" description="EGF-like" evidence="20">
    <location>
        <begin position="1235"/>
        <end position="1271"/>
    </location>
</feature>
<feature type="disulfide bond" evidence="16">
    <location>
        <begin position="2125"/>
        <end position="2134"/>
    </location>
</feature>
<evidence type="ECO:0000313" key="21">
    <source>
        <dbReference type="EMBL" id="CAF0782126.1"/>
    </source>
</evidence>
<evidence type="ECO:0000256" key="16">
    <source>
        <dbReference type="PROSITE-ProRule" id="PRU00076"/>
    </source>
</evidence>
<dbReference type="Pfam" id="PF00008">
    <property type="entry name" value="EGF"/>
    <property type="match status" value="20"/>
</dbReference>
<dbReference type="InterPro" id="IPR013032">
    <property type="entry name" value="EGF-like_CS"/>
</dbReference>
<dbReference type="PANTHER" id="PTHR12916">
    <property type="entry name" value="CYTOCHROME C OXIDASE POLYPEPTIDE VIC-2"/>
    <property type="match status" value="1"/>
</dbReference>
<feature type="domain" description="EGF-like" evidence="20">
    <location>
        <begin position="254"/>
        <end position="291"/>
    </location>
</feature>
<feature type="domain" description="EGF-like" evidence="20">
    <location>
        <begin position="1157"/>
        <end position="1194"/>
    </location>
</feature>
<feature type="disulfide bond" evidence="16">
    <location>
        <begin position="1145"/>
        <end position="1154"/>
    </location>
</feature>
<name>A0A813RCC4_9BILA</name>
<feature type="disulfide bond" evidence="16">
    <location>
        <begin position="866"/>
        <end position="875"/>
    </location>
</feature>
<feature type="disulfide bond" evidence="16">
    <location>
        <begin position="1105"/>
        <end position="1114"/>
    </location>
</feature>
<feature type="domain" description="EGF-like" evidence="20">
    <location>
        <begin position="2259"/>
        <end position="2295"/>
    </location>
</feature>
<feature type="disulfide bond" evidence="16">
    <location>
        <begin position="925"/>
        <end position="935"/>
    </location>
</feature>
<feature type="disulfide bond" evidence="16">
    <location>
        <begin position="1509"/>
        <end position="1519"/>
    </location>
</feature>
<keyword evidence="22" id="KW-1185">Reference proteome</keyword>
<comment type="subcellular location">
    <subcellularLocation>
        <location evidence="1">Cell membrane</location>
        <topology evidence="1">Single-pass type I membrane protein</topology>
    </subcellularLocation>
    <subcellularLocation>
        <location evidence="2">Cytoplasm</location>
    </subcellularLocation>
    <subcellularLocation>
        <location evidence="3">Secreted</location>
    </subcellularLocation>
</comment>
<feature type="domain" description="EGF-like" evidence="20">
    <location>
        <begin position="1667"/>
        <end position="1706"/>
    </location>
</feature>
<feature type="disulfide bond" evidence="16">
    <location>
        <begin position="2285"/>
        <end position="2294"/>
    </location>
</feature>
<feature type="disulfide bond" evidence="16">
    <location>
        <begin position="826"/>
        <end position="835"/>
    </location>
</feature>
<feature type="domain" description="EGF-like" evidence="20">
    <location>
        <begin position="1272"/>
        <end position="1307"/>
    </location>
</feature>
<feature type="disulfide bond" evidence="16">
    <location>
        <begin position="2395"/>
        <end position="2404"/>
    </location>
</feature>
<organism evidence="21 22">
    <name type="scientific">Brachionus calyciflorus</name>
    <dbReference type="NCBI Taxonomy" id="104777"/>
    <lineage>
        <taxon>Eukaryota</taxon>
        <taxon>Metazoa</taxon>
        <taxon>Spiralia</taxon>
        <taxon>Gnathifera</taxon>
        <taxon>Rotifera</taxon>
        <taxon>Eurotatoria</taxon>
        <taxon>Monogononta</taxon>
        <taxon>Pseudotrocha</taxon>
        <taxon>Ploima</taxon>
        <taxon>Brachionidae</taxon>
        <taxon>Brachionus</taxon>
    </lineage>
</organism>
<feature type="domain" description="EGF-like" evidence="20">
    <location>
        <begin position="448"/>
        <end position="485"/>
    </location>
</feature>
<feature type="domain" description="EGF-like" evidence="20">
    <location>
        <begin position="1825"/>
        <end position="1860"/>
    </location>
</feature>
<feature type="domain" description="EGF-like" evidence="20">
    <location>
        <begin position="1945"/>
        <end position="1982"/>
    </location>
</feature>
<feature type="domain" description="EGF-like" evidence="20">
    <location>
        <begin position="1387"/>
        <end position="1424"/>
    </location>
</feature>
<evidence type="ECO:0000256" key="11">
    <source>
        <dbReference type="ARBA" id="ARBA00022837"/>
    </source>
</evidence>
<evidence type="ECO:0000256" key="10">
    <source>
        <dbReference type="ARBA" id="ARBA00022737"/>
    </source>
</evidence>
<feature type="disulfide bond" evidence="16">
    <location>
        <begin position="1318"/>
        <end position="1335"/>
    </location>
</feature>
<dbReference type="GO" id="GO:0048666">
    <property type="term" value="P:neuron development"/>
    <property type="evidence" value="ECO:0007669"/>
    <property type="project" value="UniProtKB-ARBA"/>
</dbReference>
<feature type="domain" description="EGF-like" evidence="20">
    <location>
        <begin position="151"/>
        <end position="187"/>
    </location>
</feature>
<feature type="disulfide bond" evidence="16">
    <location>
        <begin position="1337"/>
        <end position="1346"/>
    </location>
</feature>
<feature type="disulfide bond" evidence="16">
    <location>
        <begin position="986"/>
        <end position="995"/>
    </location>
</feature>
<dbReference type="PROSITE" id="PS01186">
    <property type="entry name" value="EGF_2"/>
    <property type="match status" value="39"/>
</dbReference>
<feature type="region of interest" description="Disordered" evidence="17">
    <location>
        <begin position="4141"/>
        <end position="4169"/>
    </location>
</feature>
<feature type="domain" description="EGF-like" evidence="20">
    <location>
        <begin position="2369"/>
        <end position="2405"/>
    </location>
</feature>
<feature type="disulfide bond" evidence="16">
    <location>
        <begin position="2338"/>
        <end position="2348"/>
    </location>
</feature>
<feature type="domain" description="EGF-like" evidence="20">
    <location>
        <begin position="1583"/>
        <end position="1623"/>
    </location>
</feature>
<dbReference type="InterPro" id="IPR000742">
    <property type="entry name" value="EGF"/>
</dbReference>
<dbReference type="InterPro" id="IPR009030">
    <property type="entry name" value="Growth_fac_rcpt_cys_sf"/>
</dbReference>
<feature type="domain" description="EGF-like" evidence="20">
    <location>
        <begin position="2138"/>
        <end position="2177"/>
    </location>
</feature>
<feature type="disulfide bond" evidence="16">
    <location>
        <begin position="358"/>
        <end position="367"/>
    </location>
</feature>